<evidence type="ECO:0000256" key="4">
    <source>
        <dbReference type="ARBA" id="ARBA00022729"/>
    </source>
</evidence>
<dbReference type="AlphaFoldDB" id="A0A251PIA9"/>
<dbReference type="InterPro" id="IPR036318">
    <property type="entry name" value="FAD-bd_PCMH-like_sf"/>
</dbReference>
<evidence type="ECO:0000259" key="9">
    <source>
        <dbReference type="PROSITE" id="PS51387"/>
    </source>
</evidence>
<evidence type="ECO:0000256" key="3">
    <source>
        <dbReference type="ARBA" id="ARBA00022630"/>
    </source>
</evidence>
<dbReference type="InterPro" id="IPR006094">
    <property type="entry name" value="Oxid_FAD_bind_N"/>
</dbReference>
<dbReference type="Pfam" id="PF01565">
    <property type="entry name" value="FAD_binding_4"/>
    <property type="match status" value="1"/>
</dbReference>
<keyword evidence="3" id="KW-0285">Flavoprotein</keyword>
<evidence type="ECO:0000256" key="1">
    <source>
        <dbReference type="ARBA" id="ARBA00001974"/>
    </source>
</evidence>
<dbReference type="Gene3D" id="3.40.462.20">
    <property type="match status" value="1"/>
</dbReference>
<dbReference type="Pfam" id="PF08031">
    <property type="entry name" value="BBE"/>
    <property type="match status" value="1"/>
</dbReference>
<feature type="domain" description="FAD-binding PCMH-type" evidence="9">
    <location>
        <begin position="79"/>
        <end position="253"/>
    </location>
</feature>
<reference evidence="10 11" key="1">
    <citation type="journal article" date="2013" name="Nat. Genet.">
        <title>The high-quality draft genome of peach (Prunus persica) identifies unique patterns of genetic diversity, domestication and genome evolution.</title>
        <authorList>
            <consortium name="International Peach Genome Initiative"/>
            <person name="Verde I."/>
            <person name="Abbott A.G."/>
            <person name="Scalabrin S."/>
            <person name="Jung S."/>
            <person name="Shu S."/>
            <person name="Marroni F."/>
            <person name="Zhebentyayeva T."/>
            <person name="Dettori M.T."/>
            <person name="Grimwood J."/>
            <person name="Cattonaro F."/>
            <person name="Zuccolo A."/>
            <person name="Rossini L."/>
            <person name="Jenkins J."/>
            <person name="Vendramin E."/>
            <person name="Meisel L.A."/>
            <person name="Decroocq V."/>
            <person name="Sosinski B."/>
            <person name="Prochnik S."/>
            <person name="Mitros T."/>
            <person name="Policriti A."/>
            <person name="Cipriani G."/>
            <person name="Dondini L."/>
            <person name="Ficklin S."/>
            <person name="Goodstein D.M."/>
            <person name="Xuan P."/>
            <person name="Del Fabbro C."/>
            <person name="Aramini V."/>
            <person name="Copetti D."/>
            <person name="Gonzalez S."/>
            <person name="Horner D.S."/>
            <person name="Falchi R."/>
            <person name="Lucas S."/>
            <person name="Mica E."/>
            <person name="Maldonado J."/>
            <person name="Lazzari B."/>
            <person name="Bielenberg D."/>
            <person name="Pirona R."/>
            <person name="Miculan M."/>
            <person name="Barakat A."/>
            <person name="Testolin R."/>
            <person name="Stella A."/>
            <person name="Tartarini S."/>
            <person name="Tonutti P."/>
            <person name="Arus P."/>
            <person name="Orellana A."/>
            <person name="Wells C."/>
            <person name="Main D."/>
            <person name="Vizzotto G."/>
            <person name="Silva H."/>
            <person name="Salamini F."/>
            <person name="Schmutz J."/>
            <person name="Morgante M."/>
            <person name="Rokhsar D.S."/>
        </authorList>
    </citation>
    <scope>NUCLEOTIDE SEQUENCE [LARGE SCALE GENOMIC DNA]</scope>
    <source>
        <strain evidence="11">cv. Nemared</strain>
    </source>
</reference>
<dbReference type="FunFam" id="3.30.43.10:FF:000004">
    <property type="entry name" value="Berberine bridge enzyme-like 15"/>
    <property type="match status" value="1"/>
</dbReference>
<keyword evidence="5" id="KW-0274">FAD</keyword>
<keyword evidence="11" id="KW-1185">Reference proteome</keyword>
<dbReference type="SMR" id="A0A251PIA9"/>
<protein>
    <recommendedName>
        <fullName evidence="9">FAD-binding PCMH-type domain-containing protein</fullName>
    </recommendedName>
</protein>
<evidence type="ECO:0000256" key="2">
    <source>
        <dbReference type="ARBA" id="ARBA00005466"/>
    </source>
</evidence>
<dbReference type="PROSITE" id="PS51387">
    <property type="entry name" value="FAD_PCMH"/>
    <property type="match status" value="1"/>
</dbReference>
<dbReference type="SUPFAM" id="SSF56176">
    <property type="entry name" value="FAD-binding/transporter-associated domain-like"/>
    <property type="match status" value="1"/>
</dbReference>
<organism evidence="10 11">
    <name type="scientific">Prunus persica</name>
    <name type="common">Peach</name>
    <name type="synonym">Amygdalus persica</name>
    <dbReference type="NCBI Taxonomy" id="3760"/>
    <lineage>
        <taxon>Eukaryota</taxon>
        <taxon>Viridiplantae</taxon>
        <taxon>Streptophyta</taxon>
        <taxon>Embryophyta</taxon>
        <taxon>Tracheophyta</taxon>
        <taxon>Spermatophyta</taxon>
        <taxon>Magnoliopsida</taxon>
        <taxon>eudicotyledons</taxon>
        <taxon>Gunneridae</taxon>
        <taxon>Pentapetalae</taxon>
        <taxon>rosids</taxon>
        <taxon>fabids</taxon>
        <taxon>Rosales</taxon>
        <taxon>Rosaceae</taxon>
        <taxon>Amygdaloideae</taxon>
        <taxon>Amygdaleae</taxon>
        <taxon>Prunus</taxon>
    </lineage>
</organism>
<comment type="cofactor">
    <cofactor evidence="1">
        <name>FAD</name>
        <dbReference type="ChEBI" id="CHEBI:57692"/>
    </cofactor>
</comment>
<dbReference type="Proteomes" id="UP000006882">
    <property type="component" value="Chromosome G4"/>
</dbReference>
<dbReference type="Gene3D" id="3.30.465.10">
    <property type="match status" value="1"/>
</dbReference>
<dbReference type="InterPro" id="IPR016167">
    <property type="entry name" value="FAD-bd_PCMH_sub1"/>
</dbReference>
<evidence type="ECO:0000256" key="8">
    <source>
        <dbReference type="SAM" id="SignalP"/>
    </source>
</evidence>
<dbReference type="GO" id="GO:1901696">
    <property type="term" value="P:cannabinoid biosynthetic process"/>
    <property type="evidence" value="ECO:0007669"/>
    <property type="project" value="UniProtKB-ARBA"/>
</dbReference>
<keyword evidence="7" id="KW-0325">Glycoprotein</keyword>
<sequence>MTMKFPNSPLVLLILSILSSLSVSWATSEPVPINGFLQCLPKQFHSGHPIFEAVYTPQNTSFQSILMARLKNRRFSSPTTPKPLAIVAAKHESHVQATIVCAKQHGLQIRIRSGGHDYEGLSYVSHVPFVVLDMFHLQSVNVSVKDESAWVESGATLGKIYHKIAQKSKVHGFPAGVGPTVGAGGHFSGGGYGNLMRKYGLSIDNIVDAKLVDANGRILDRKSMGEDIFWAINGGGGASFGVILSWKLKLVRVPEKVTVFNVTRTLEQGVTDVLYKWQFVAPVLPKDLFLRARPEIENNTEGKKIAEVSFIGQFLGQTRELLPLMNESFPELRLRREDCHEVSWFESVVFWAELPLGTPRSIYLNLKNKPIPFFKAKSDYVKKPIPKKVIEYMFKAMLEIGNIWMEWNPHGGRMSEISASATPSPHRAGNLYSIQYYTSWFQDEGIEATNRYIHLTRKLHEKMTPFVSRNPREAFQNYRDLDIGANVYNQSNLLTARVYGSKYFKGNFERLVRVKTMVDPHNFFKHEQSIPPI</sequence>
<proteinExistence type="inferred from homology"/>
<evidence type="ECO:0000313" key="11">
    <source>
        <dbReference type="Proteomes" id="UP000006882"/>
    </source>
</evidence>
<evidence type="ECO:0000256" key="6">
    <source>
        <dbReference type="ARBA" id="ARBA00023157"/>
    </source>
</evidence>
<comment type="similarity">
    <text evidence="2">Belongs to the oxygen-dependent FAD-linked oxidoreductase family.</text>
</comment>
<keyword evidence="4 8" id="KW-0732">Signal</keyword>
<dbReference type="STRING" id="3760.A0A251PIA9"/>
<evidence type="ECO:0000313" key="10">
    <source>
        <dbReference type="EMBL" id="ONI11288.1"/>
    </source>
</evidence>
<dbReference type="InterPro" id="IPR016166">
    <property type="entry name" value="FAD-bd_PCMH"/>
</dbReference>
<dbReference type="InterPro" id="IPR012951">
    <property type="entry name" value="BBE"/>
</dbReference>
<dbReference type="PANTHER" id="PTHR32448">
    <property type="entry name" value="OS08G0158400 PROTEIN"/>
    <property type="match status" value="1"/>
</dbReference>
<dbReference type="eggNOG" id="ENOG502RKCK">
    <property type="taxonomic scope" value="Eukaryota"/>
</dbReference>
<dbReference type="OrthoDB" id="407275at2759"/>
<dbReference type="InterPro" id="IPR016169">
    <property type="entry name" value="FAD-bd_PCMH_sub2"/>
</dbReference>
<feature type="chain" id="PRO_5013032894" description="FAD-binding PCMH-type domain-containing protein" evidence="8">
    <location>
        <begin position="27"/>
        <end position="533"/>
    </location>
</feature>
<evidence type="ECO:0000256" key="7">
    <source>
        <dbReference type="ARBA" id="ARBA00023180"/>
    </source>
</evidence>
<feature type="signal peptide" evidence="8">
    <location>
        <begin position="1"/>
        <end position="26"/>
    </location>
</feature>
<dbReference type="GO" id="GO:0016491">
    <property type="term" value="F:oxidoreductase activity"/>
    <property type="evidence" value="ECO:0007669"/>
    <property type="project" value="InterPro"/>
</dbReference>
<dbReference type="GO" id="GO:0071949">
    <property type="term" value="F:FAD binding"/>
    <property type="evidence" value="ECO:0007669"/>
    <property type="project" value="InterPro"/>
</dbReference>
<accession>A0A251PIA9</accession>
<dbReference type="Gramene" id="ONI11288">
    <property type="protein sequence ID" value="ONI11288"/>
    <property type="gene ID" value="PRUPE_4G099400"/>
</dbReference>
<gene>
    <name evidence="10" type="ORF">PRUPE_4G099400</name>
</gene>
<dbReference type="Gene3D" id="3.30.43.10">
    <property type="entry name" value="Uridine Diphospho-n-acetylenolpyruvylglucosamine Reductase, domain 2"/>
    <property type="match status" value="1"/>
</dbReference>
<keyword evidence="6" id="KW-1015">Disulfide bond</keyword>
<evidence type="ECO:0000256" key="5">
    <source>
        <dbReference type="ARBA" id="ARBA00022827"/>
    </source>
</evidence>
<dbReference type="EMBL" id="CM007654">
    <property type="protein sequence ID" value="ONI11288.1"/>
    <property type="molecule type" value="Genomic_DNA"/>
</dbReference>
<name>A0A251PIA9_PRUPE</name>